<feature type="region of interest" description="Disordered" evidence="1">
    <location>
        <begin position="29"/>
        <end position="48"/>
    </location>
</feature>
<feature type="domain" description="Rv2525c-like glycoside hydrolase-like" evidence="3">
    <location>
        <begin position="128"/>
        <end position="336"/>
    </location>
</feature>
<dbReference type="Proteomes" id="UP001501752">
    <property type="component" value="Unassembled WGS sequence"/>
</dbReference>
<feature type="signal peptide" evidence="2">
    <location>
        <begin position="1"/>
        <end position="22"/>
    </location>
</feature>
<gene>
    <name evidence="4" type="ORF">GCM10023235_37650</name>
</gene>
<feature type="chain" id="PRO_5045549475" description="Rv2525c-like glycoside hydrolase-like domain-containing protein" evidence="2">
    <location>
        <begin position="23"/>
        <end position="343"/>
    </location>
</feature>
<keyword evidence="2" id="KW-0732">Signal</keyword>
<evidence type="ECO:0000313" key="5">
    <source>
        <dbReference type="Proteomes" id="UP001501752"/>
    </source>
</evidence>
<evidence type="ECO:0000313" key="4">
    <source>
        <dbReference type="EMBL" id="GAA4856544.1"/>
    </source>
</evidence>
<dbReference type="RefSeq" id="WP_345698007.1">
    <property type="nucleotide sequence ID" value="NZ_BAABIS010000001.1"/>
</dbReference>
<comment type="caution">
    <text evidence="4">The sequence shown here is derived from an EMBL/GenBank/DDBJ whole genome shotgun (WGS) entry which is preliminary data.</text>
</comment>
<dbReference type="InterPro" id="IPR017853">
    <property type="entry name" value="GH"/>
</dbReference>
<reference evidence="5" key="1">
    <citation type="journal article" date="2019" name="Int. J. Syst. Evol. Microbiol.">
        <title>The Global Catalogue of Microorganisms (GCM) 10K type strain sequencing project: providing services to taxonomists for standard genome sequencing and annotation.</title>
        <authorList>
            <consortium name="The Broad Institute Genomics Platform"/>
            <consortium name="The Broad Institute Genome Sequencing Center for Infectious Disease"/>
            <person name="Wu L."/>
            <person name="Ma J."/>
        </authorList>
    </citation>
    <scope>NUCLEOTIDE SEQUENCE [LARGE SCALE GENOMIC DNA]</scope>
    <source>
        <strain evidence="5">JCM 13006</strain>
    </source>
</reference>
<evidence type="ECO:0000259" key="3">
    <source>
        <dbReference type="Pfam" id="PF08924"/>
    </source>
</evidence>
<dbReference type="EMBL" id="BAABIS010000001">
    <property type="protein sequence ID" value="GAA4856544.1"/>
    <property type="molecule type" value="Genomic_DNA"/>
</dbReference>
<protein>
    <recommendedName>
        <fullName evidence="3">Rv2525c-like glycoside hydrolase-like domain-containing protein</fullName>
    </recommendedName>
</protein>
<keyword evidence="5" id="KW-1185">Reference proteome</keyword>
<dbReference type="Pfam" id="PF08924">
    <property type="entry name" value="Rv2525c_GlyHyd-like"/>
    <property type="match status" value="1"/>
</dbReference>
<name>A0ABP9DQ64_9ACTN</name>
<proteinExistence type="predicted"/>
<sequence>MRFLGPAALTAASLVLFLAAEGGLPEPEPAATTAAAAGAGGPTAATGPAATDTVELAAAQLTAQPARPGRSAQIGRAQLEPASKPVVLTRKALPDTGWAKRRESLPQELFTGEGFDACTAPSLDALRAWRGTSPYGALGIYVSGAQRACDQPRLTADWVSKAREMGWRLIPTHVGLQAPCSTISRKTSRIDPARAAQQGRDEAAAAVRAMKALGLRGGSPVYLDIESYPRESACSQAVVEFTLGWTQALHKAGYRSGFYSSTDSGVADLAAAARAGSTPLPDAVWYARWDGRATTTDGAGALGAADLWRDRSRIHQYQGNVQESYGGVTLNIDRNRLDAPVAR</sequence>
<organism evidence="4 5">
    <name type="scientific">Kitasatospora terrestris</name>
    <dbReference type="NCBI Taxonomy" id="258051"/>
    <lineage>
        <taxon>Bacteria</taxon>
        <taxon>Bacillati</taxon>
        <taxon>Actinomycetota</taxon>
        <taxon>Actinomycetes</taxon>
        <taxon>Kitasatosporales</taxon>
        <taxon>Streptomycetaceae</taxon>
        <taxon>Kitasatospora</taxon>
    </lineage>
</organism>
<accession>A0ABP9DQ64</accession>
<dbReference type="InterPro" id="IPR015020">
    <property type="entry name" value="Rv2525c-like_Glyco_Hydro-like"/>
</dbReference>
<evidence type="ECO:0000256" key="1">
    <source>
        <dbReference type="SAM" id="MobiDB-lite"/>
    </source>
</evidence>
<dbReference type="Gene3D" id="3.20.20.80">
    <property type="entry name" value="Glycosidases"/>
    <property type="match status" value="1"/>
</dbReference>
<evidence type="ECO:0000256" key="2">
    <source>
        <dbReference type="SAM" id="SignalP"/>
    </source>
</evidence>
<dbReference type="SUPFAM" id="SSF51445">
    <property type="entry name" value="(Trans)glycosidases"/>
    <property type="match status" value="1"/>
</dbReference>